<dbReference type="GO" id="GO:0051260">
    <property type="term" value="P:protein homooligomerization"/>
    <property type="evidence" value="ECO:0007669"/>
    <property type="project" value="InterPro"/>
</dbReference>
<dbReference type="PANTHER" id="PTHR14499">
    <property type="entry name" value="POTASSIUM CHANNEL TETRAMERIZATION DOMAIN-CONTAINING"/>
    <property type="match status" value="1"/>
</dbReference>
<evidence type="ECO:0000259" key="1">
    <source>
        <dbReference type="SMART" id="SM00225"/>
    </source>
</evidence>
<gene>
    <name evidence="2" type="ORF">EGYM00163_LOCUS2601</name>
</gene>
<dbReference type="InterPro" id="IPR011333">
    <property type="entry name" value="SKP1/BTB/POZ_sf"/>
</dbReference>
<dbReference type="AlphaFoldDB" id="A0A7S4CAA6"/>
<name>A0A7S4CAA6_9EUGL</name>
<organism evidence="2">
    <name type="scientific">Eutreptiella gymnastica</name>
    <dbReference type="NCBI Taxonomy" id="73025"/>
    <lineage>
        <taxon>Eukaryota</taxon>
        <taxon>Discoba</taxon>
        <taxon>Euglenozoa</taxon>
        <taxon>Euglenida</taxon>
        <taxon>Spirocuta</taxon>
        <taxon>Euglenophyceae</taxon>
        <taxon>Eutreptiales</taxon>
        <taxon>Eutreptiaceae</taxon>
        <taxon>Eutreptiella</taxon>
    </lineage>
</organism>
<dbReference type="CDD" id="cd18316">
    <property type="entry name" value="BTB_POZ_KCTD-like"/>
    <property type="match status" value="1"/>
</dbReference>
<sequence length="349" mass="38935">MAAVQATLDQRERAVADRERKAAAEAAAVRDVELKAAAIVELNVGGVHMTTSSLTLTQEPESLLGIMFSGRHSLTRDKDGCIFLDRDPAVFAVVLNFLRALPRVRLPVLSKAQRQALVDEADFLRLTSLTQALADSRLQDNGADTTGGANGFRARCEQAQRIRFAKFQPELDVLLDVLLEELHTNAMVYRCIRAGFDAPRDHWYNCGSNRQVEVHLHLGKTCKMNDDNDNGVFRIVPAAPFQEPDAPSTFFARFLNRDFQHGDLELFKDFDAGFCPTSSMYLSRALQCAVSVSTYGDHGISYQVEQMMWGMRNDEYLHFSVDFCVRLASGFQKTVFGFSLAHPFAPDSD</sequence>
<dbReference type="InterPro" id="IPR000210">
    <property type="entry name" value="BTB/POZ_dom"/>
</dbReference>
<dbReference type="EMBL" id="HBJA01008294">
    <property type="protein sequence ID" value="CAE0791486.1"/>
    <property type="molecule type" value="Transcribed_RNA"/>
</dbReference>
<protein>
    <recommendedName>
        <fullName evidence="1">BTB domain-containing protein</fullName>
    </recommendedName>
</protein>
<dbReference type="PANTHER" id="PTHR14499:SF136">
    <property type="entry name" value="GH08630P"/>
    <property type="match status" value="1"/>
</dbReference>
<proteinExistence type="predicted"/>
<dbReference type="Gene3D" id="3.30.710.10">
    <property type="entry name" value="Potassium Channel Kv1.1, Chain A"/>
    <property type="match status" value="1"/>
</dbReference>
<dbReference type="InterPro" id="IPR003131">
    <property type="entry name" value="T1-type_BTB"/>
</dbReference>
<accession>A0A7S4CAA6</accession>
<dbReference type="SUPFAM" id="SSF54695">
    <property type="entry name" value="POZ domain"/>
    <property type="match status" value="1"/>
</dbReference>
<dbReference type="SMART" id="SM00225">
    <property type="entry name" value="BTB"/>
    <property type="match status" value="1"/>
</dbReference>
<reference evidence="2" key="1">
    <citation type="submission" date="2021-01" db="EMBL/GenBank/DDBJ databases">
        <authorList>
            <person name="Corre E."/>
            <person name="Pelletier E."/>
            <person name="Niang G."/>
            <person name="Scheremetjew M."/>
            <person name="Finn R."/>
            <person name="Kale V."/>
            <person name="Holt S."/>
            <person name="Cochrane G."/>
            <person name="Meng A."/>
            <person name="Brown T."/>
            <person name="Cohen L."/>
        </authorList>
    </citation>
    <scope>NUCLEOTIDE SEQUENCE</scope>
    <source>
        <strain evidence="2">CCMP1594</strain>
    </source>
</reference>
<dbReference type="Pfam" id="PF02214">
    <property type="entry name" value="BTB_2"/>
    <property type="match status" value="1"/>
</dbReference>
<evidence type="ECO:0000313" key="2">
    <source>
        <dbReference type="EMBL" id="CAE0791486.1"/>
    </source>
</evidence>
<feature type="domain" description="BTB" evidence="1">
    <location>
        <begin position="38"/>
        <end position="141"/>
    </location>
</feature>